<evidence type="ECO:0000313" key="2">
    <source>
        <dbReference type="EMBL" id="AOS83481.1"/>
    </source>
</evidence>
<dbReference type="Pfam" id="PF01894">
    <property type="entry name" value="YjbQ"/>
    <property type="match status" value="1"/>
</dbReference>
<dbReference type="PANTHER" id="PTHR30615">
    <property type="entry name" value="UNCHARACTERIZED PROTEIN YJBQ-RELATED"/>
    <property type="match status" value="1"/>
</dbReference>
<dbReference type="InterPro" id="IPR035917">
    <property type="entry name" value="YjbQ-like_sf"/>
</dbReference>
<dbReference type="RefSeq" id="WP_069809199.1">
    <property type="nucleotide sequence ID" value="NZ_CP017305.1"/>
</dbReference>
<sequence>MTCGDTISLESRGFSEIHDITPEVRRIVAKSGVRSGIVTISAIGSTASVTTMEFEPALVEDFREKLQQLFPSTERSRHSETWGDDNGFSHMRASFMGPAVTLPVSGGEPVLGTWQQIVFIDHDNRPRSREIFMQLVGEP</sequence>
<dbReference type="PIRSF" id="PIRSF004681">
    <property type="entry name" value="UCP004681"/>
    <property type="match status" value="1"/>
</dbReference>
<protein>
    <submittedName>
        <fullName evidence="2">Secondary thiamine-phosphate synthase enzyme</fullName>
    </submittedName>
</protein>
<evidence type="ECO:0000313" key="3">
    <source>
        <dbReference type="Proteomes" id="UP000095185"/>
    </source>
</evidence>
<dbReference type="KEGG" id="clz:BIU88_04595"/>
<evidence type="ECO:0000256" key="1">
    <source>
        <dbReference type="ARBA" id="ARBA00005534"/>
    </source>
</evidence>
<dbReference type="Proteomes" id="UP000095185">
    <property type="component" value="Chromosome"/>
</dbReference>
<dbReference type="EMBL" id="CP017305">
    <property type="protein sequence ID" value="AOS83481.1"/>
    <property type="molecule type" value="Genomic_DNA"/>
</dbReference>
<dbReference type="AlphaFoldDB" id="A0A1D8CZC5"/>
<gene>
    <name evidence="2" type="ORF">BIU88_04595</name>
</gene>
<comment type="similarity">
    <text evidence="1">Belongs to the UPF0047 family.</text>
</comment>
<name>A0A1D8CZC5_CHLLM</name>
<dbReference type="Gene3D" id="2.60.120.460">
    <property type="entry name" value="YjbQ-like"/>
    <property type="match status" value="1"/>
</dbReference>
<organism evidence="2 3">
    <name type="scientific">Chlorobaculum limnaeum</name>
    <dbReference type="NCBI Taxonomy" id="274537"/>
    <lineage>
        <taxon>Bacteria</taxon>
        <taxon>Pseudomonadati</taxon>
        <taxon>Chlorobiota</taxon>
        <taxon>Chlorobiia</taxon>
        <taxon>Chlorobiales</taxon>
        <taxon>Chlorobiaceae</taxon>
        <taxon>Chlorobaculum</taxon>
    </lineage>
</organism>
<reference evidence="2" key="1">
    <citation type="submission" date="2016-09" db="EMBL/GenBank/DDBJ databases">
        <title>Genome sequence of Chlorobaculum limnaeum.</title>
        <authorList>
            <person name="Liu Z."/>
            <person name="Tank M."/>
            <person name="Bryant D.A."/>
        </authorList>
    </citation>
    <scope>NUCLEOTIDE SEQUENCE [LARGE SCALE GENOMIC DNA]</scope>
    <source>
        <strain evidence="2">DSM 1677</strain>
    </source>
</reference>
<dbReference type="InterPro" id="IPR001602">
    <property type="entry name" value="UPF0047_YjbQ-like"/>
</dbReference>
<dbReference type="NCBIfam" id="TIGR00149">
    <property type="entry name" value="TIGR00149_YjbQ"/>
    <property type="match status" value="1"/>
</dbReference>
<keyword evidence="3" id="KW-1185">Reference proteome</keyword>
<accession>A0A1D8CZC5</accession>
<proteinExistence type="inferred from homology"/>
<dbReference type="OrthoDB" id="9801725at2"/>
<dbReference type="SUPFAM" id="SSF111038">
    <property type="entry name" value="YjbQ-like"/>
    <property type="match status" value="1"/>
</dbReference>
<dbReference type="STRING" id="274537.BIU88_04595"/>
<dbReference type="PANTHER" id="PTHR30615:SF8">
    <property type="entry name" value="UPF0047 PROTEIN C4A8.02C"/>
    <property type="match status" value="1"/>
</dbReference>